<proteinExistence type="predicted"/>
<comment type="subcellular location">
    <subcellularLocation>
        <location evidence="1">Cell outer membrane</location>
    </subcellularLocation>
</comment>
<dbReference type="Proteomes" id="UP000653730">
    <property type="component" value="Unassembled WGS sequence"/>
</dbReference>
<dbReference type="InterPro" id="IPR037066">
    <property type="entry name" value="Plug_dom_sf"/>
</dbReference>
<evidence type="ECO:0000313" key="5">
    <source>
        <dbReference type="EMBL" id="MBC9797094.1"/>
    </source>
</evidence>
<sequence>QENVGQLDEVVITGQRPLIEQKPDRLVYNVENSISSIGGNAANVLATAPGLMVANNSITMLGRGAPRVMINGRMLELTGDELMGFLNSLSADDIKNIEIITTPPARYDAEGNGGLININLRKGVANSWKNTLTTAYDQNTYSVFSIRNNFYYNKDKLRFSVGIGGKTGDFRGKQKINTFYPDGTWKLNYNSRNQRDNISGRTTLDYDISDNISVGGQYMGDYSIPDMDRTTIIGIHNASETLDSFLINTGYNDRSTKNHTYNAHLIAKLDTLGRKVSFDFDYFNYNAESDNRFLAETFTPEMEFLNVNMSARNTSGMAIDNFSYKVDMEHPLNFLNLSYGAKFSFIDTGADVKFFNTETGDEILDPDQSNIFDYKENTQAAYVNGTKNWGDTWSVQLGLRLENTQTEGVSETLGQSNKNDYLKLFPSFYVSYQKNENHMYSLNYGKRINRPGFWMLNPFRYYISSNSYAEGNPFLQPSFSDNFEFTHMYKGKLRTNLSLNITTDGFGTVFTAVPEENIQIITRENYYKQYQFGWSESYTADITSFWQNRNAVNVVAYKTDLYPILDAESSDGVLFYFSTNNTVSLGKSTKLQLDYWYHTPFKYGLYEIGKPMSSLNIGVKQSMFDDKLQLALLFNDILNRSQLREYNSVVNGIKQSYYEDNSNCFFRFSLIYTFGNDNTNVKQRAFGNEDERGRTD</sequence>
<comment type="caution">
    <text evidence="5">The sequence shown here is derived from an EMBL/GenBank/DDBJ whole genome shotgun (WGS) entry which is preliminary data.</text>
</comment>
<keyword evidence="6" id="KW-1185">Reference proteome</keyword>
<evidence type="ECO:0000256" key="1">
    <source>
        <dbReference type="ARBA" id="ARBA00004442"/>
    </source>
</evidence>
<dbReference type="AlphaFoldDB" id="A0A926Q3M6"/>
<feature type="non-terminal residue" evidence="5">
    <location>
        <position position="1"/>
    </location>
</feature>
<accession>A0A926Q3M6</accession>
<evidence type="ECO:0000259" key="4">
    <source>
        <dbReference type="Pfam" id="PF14905"/>
    </source>
</evidence>
<protein>
    <submittedName>
        <fullName evidence="5">TonB-dependent receptor</fullName>
    </submittedName>
</protein>
<evidence type="ECO:0000256" key="3">
    <source>
        <dbReference type="ARBA" id="ARBA00023237"/>
    </source>
</evidence>
<organism evidence="5 6">
    <name type="scientific">Sinomicrobium weinanense</name>
    <dbReference type="NCBI Taxonomy" id="2842200"/>
    <lineage>
        <taxon>Bacteria</taxon>
        <taxon>Pseudomonadati</taxon>
        <taxon>Bacteroidota</taxon>
        <taxon>Flavobacteriia</taxon>
        <taxon>Flavobacteriales</taxon>
        <taxon>Flavobacteriaceae</taxon>
        <taxon>Sinomicrobium</taxon>
    </lineage>
</organism>
<dbReference type="RefSeq" id="WP_187966233.1">
    <property type="nucleotide sequence ID" value="NZ_JACVDC010000045.1"/>
</dbReference>
<dbReference type="Gene3D" id="2.40.170.20">
    <property type="entry name" value="TonB-dependent receptor, beta-barrel domain"/>
    <property type="match status" value="1"/>
</dbReference>
<gene>
    <name evidence="5" type="ORF">IBL28_14040</name>
</gene>
<keyword evidence="3" id="KW-0998">Cell outer membrane</keyword>
<feature type="domain" description="Outer membrane protein beta-barrel" evidence="4">
    <location>
        <begin position="268"/>
        <end position="672"/>
    </location>
</feature>
<evidence type="ECO:0000256" key="2">
    <source>
        <dbReference type="ARBA" id="ARBA00023136"/>
    </source>
</evidence>
<reference evidence="5 6" key="1">
    <citation type="submission" date="2020-09" db="EMBL/GenBank/DDBJ databases">
        <title>Sinomicrobium weinanense sp. nov., a halophilic bacteria isolated from saline-alkali soil.</title>
        <authorList>
            <person name="Wu P."/>
            <person name="Ren H."/>
            <person name="Mei Y."/>
            <person name="Liang Y."/>
            <person name="Chen Z."/>
        </authorList>
    </citation>
    <scope>NUCLEOTIDE SEQUENCE [LARGE SCALE GENOMIC DNA]</scope>
    <source>
        <strain evidence="5 6">FJxs</strain>
    </source>
</reference>
<keyword evidence="5" id="KW-0675">Receptor</keyword>
<dbReference type="PANTHER" id="PTHR40980:SF4">
    <property type="entry name" value="TONB-DEPENDENT RECEPTOR-LIKE BETA-BARREL DOMAIN-CONTAINING PROTEIN"/>
    <property type="match status" value="1"/>
</dbReference>
<dbReference type="SUPFAM" id="SSF56935">
    <property type="entry name" value="Porins"/>
    <property type="match status" value="1"/>
</dbReference>
<dbReference type="Gene3D" id="2.170.130.10">
    <property type="entry name" value="TonB-dependent receptor, plug domain"/>
    <property type="match status" value="1"/>
</dbReference>
<evidence type="ECO:0000313" key="6">
    <source>
        <dbReference type="Proteomes" id="UP000653730"/>
    </source>
</evidence>
<dbReference type="InterPro" id="IPR041700">
    <property type="entry name" value="OMP_b-brl_3"/>
</dbReference>
<name>A0A926Q3M6_9FLAO</name>
<dbReference type="PANTHER" id="PTHR40980">
    <property type="entry name" value="PLUG DOMAIN-CONTAINING PROTEIN"/>
    <property type="match status" value="1"/>
</dbReference>
<dbReference type="GO" id="GO:0009279">
    <property type="term" value="C:cell outer membrane"/>
    <property type="evidence" value="ECO:0007669"/>
    <property type="project" value="UniProtKB-SubCell"/>
</dbReference>
<dbReference type="EMBL" id="JACVDC010000045">
    <property type="protein sequence ID" value="MBC9797094.1"/>
    <property type="molecule type" value="Genomic_DNA"/>
</dbReference>
<keyword evidence="2" id="KW-0472">Membrane</keyword>
<dbReference type="InterPro" id="IPR036942">
    <property type="entry name" value="Beta-barrel_TonB_sf"/>
</dbReference>
<dbReference type="Pfam" id="PF14905">
    <property type="entry name" value="OMP_b-brl_3"/>
    <property type="match status" value="1"/>
</dbReference>